<dbReference type="InterPro" id="IPR002048">
    <property type="entry name" value="EF_hand_dom"/>
</dbReference>
<protein>
    <recommendedName>
        <fullName evidence="10">PHD-type domain-containing protein</fullName>
    </recommendedName>
</protein>
<dbReference type="PROSITE" id="PS01359">
    <property type="entry name" value="ZF_PHD_1"/>
    <property type="match status" value="1"/>
</dbReference>
<feature type="region of interest" description="Disordered" evidence="5">
    <location>
        <begin position="1"/>
        <end position="71"/>
    </location>
</feature>
<reference evidence="8 9" key="1">
    <citation type="submission" date="2018-04" db="EMBL/GenBank/DDBJ databases">
        <title>The genome of golden apple snail Pomacea canaliculata provides insight into stress tolerance and invasive adaptation.</title>
        <authorList>
            <person name="Liu C."/>
            <person name="Liu B."/>
            <person name="Ren Y."/>
            <person name="Zhang Y."/>
            <person name="Wang H."/>
            <person name="Li S."/>
            <person name="Jiang F."/>
            <person name="Yin L."/>
            <person name="Zhang G."/>
            <person name="Qian W."/>
            <person name="Fan W."/>
        </authorList>
    </citation>
    <scope>NUCLEOTIDE SEQUENCE [LARGE SCALE GENOMIC DNA]</scope>
    <source>
        <strain evidence="8">SZHN2017</strain>
        <tissue evidence="8">Muscle</tissue>
    </source>
</reference>
<evidence type="ECO:0000256" key="2">
    <source>
        <dbReference type="ARBA" id="ARBA00022771"/>
    </source>
</evidence>
<dbReference type="Gene3D" id="3.30.40.10">
    <property type="entry name" value="Zinc/RING finger domain, C3HC4 (zinc finger)"/>
    <property type="match status" value="1"/>
</dbReference>
<keyword evidence="3" id="KW-0862">Zinc</keyword>
<dbReference type="SUPFAM" id="SSF57903">
    <property type="entry name" value="FYVE/PHD zinc finger"/>
    <property type="match status" value="1"/>
</dbReference>
<keyword evidence="2 4" id="KW-0863">Zinc-finger</keyword>
<dbReference type="AlphaFoldDB" id="A0A2T7NQB5"/>
<feature type="compositionally biased region" description="Basic and acidic residues" evidence="5">
    <location>
        <begin position="49"/>
        <end position="71"/>
    </location>
</feature>
<dbReference type="OrthoDB" id="9978298at2759"/>
<dbReference type="InterPro" id="IPR011992">
    <property type="entry name" value="EF-hand-dom_pair"/>
</dbReference>
<feature type="compositionally biased region" description="Basic and acidic residues" evidence="5">
    <location>
        <begin position="1"/>
        <end position="11"/>
    </location>
</feature>
<dbReference type="Gene3D" id="1.10.238.10">
    <property type="entry name" value="EF-hand"/>
    <property type="match status" value="1"/>
</dbReference>
<dbReference type="GO" id="GO:0005509">
    <property type="term" value="F:calcium ion binding"/>
    <property type="evidence" value="ECO:0007669"/>
    <property type="project" value="InterPro"/>
</dbReference>
<dbReference type="InterPro" id="IPR019786">
    <property type="entry name" value="Zinc_finger_PHD-type_CS"/>
</dbReference>
<sequence length="356" mass="40554">MGGSPSKEKKNNKFQQNSKGGKKNKRKLNKKAATKTDAKWTKVSGEGVKLQHDDRKDSDVEDLKNPPQRERSKSLRFCDFTQLERTPKVGHADLLPVDIAFFQEGRVQPEELCHICSVYTGSETMTCGVCYRTYHESCLSKIGQWCDSHKSEPGTLWTCHQCANLGNLLTEEEIINVLRRLDKCGIRREDDLTLADYMAYCHLSLQEDEGKILTREKAENARRRFAQVDTAHSGRITWCQFLNIESVRILNKRPKNSLVRLLTSPELERARDAFRLLDTDMCGRITKATAHEALDRNSRRSGYYPDETMMYIDDDLSDHPECQSLTCSSSQKQFAESCVCGGQPEFVKQANVTSDL</sequence>
<dbReference type="SUPFAM" id="SSF47473">
    <property type="entry name" value="EF-hand"/>
    <property type="match status" value="1"/>
</dbReference>
<evidence type="ECO:0000259" key="6">
    <source>
        <dbReference type="PROSITE" id="PS50016"/>
    </source>
</evidence>
<dbReference type="InterPro" id="IPR013083">
    <property type="entry name" value="Znf_RING/FYVE/PHD"/>
</dbReference>
<evidence type="ECO:0000256" key="4">
    <source>
        <dbReference type="PROSITE-ProRule" id="PRU00146"/>
    </source>
</evidence>
<evidence type="ECO:0000256" key="1">
    <source>
        <dbReference type="ARBA" id="ARBA00022723"/>
    </source>
</evidence>
<feature type="domain" description="PHD-type" evidence="6">
    <location>
        <begin position="110"/>
        <end position="165"/>
    </location>
</feature>
<keyword evidence="9" id="KW-1185">Reference proteome</keyword>
<dbReference type="Proteomes" id="UP000245119">
    <property type="component" value="Linkage Group LG10"/>
</dbReference>
<feature type="domain" description="EF-hand" evidence="7">
    <location>
        <begin position="265"/>
        <end position="300"/>
    </location>
</feature>
<dbReference type="PROSITE" id="PS50016">
    <property type="entry name" value="ZF_PHD_2"/>
    <property type="match status" value="1"/>
</dbReference>
<comment type="caution">
    <text evidence="8">The sequence shown here is derived from an EMBL/GenBank/DDBJ whole genome shotgun (WGS) entry which is preliminary data.</text>
</comment>
<evidence type="ECO:0008006" key="10">
    <source>
        <dbReference type="Google" id="ProtNLM"/>
    </source>
</evidence>
<keyword evidence="1" id="KW-0479">Metal-binding</keyword>
<dbReference type="InterPro" id="IPR031946">
    <property type="entry name" value="KIAA1045_Zf_RING"/>
</dbReference>
<organism evidence="8 9">
    <name type="scientific">Pomacea canaliculata</name>
    <name type="common">Golden apple snail</name>
    <dbReference type="NCBI Taxonomy" id="400727"/>
    <lineage>
        <taxon>Eukaryota</taxon>
        <taxon>Metazoa</taxon>
        <taxon>Spiralia</taxon>
        <taxon>Lophotrochozoa</taxon>
        <taxon>Mollusca</taxon>
        <taxon>Gastropoda</taxon>
        <taxon>Caenogastropoda</taxon>
        <taxon>Architaenioglossa</taxon>
        <taxon>Ampullarioidea</taxon>
        <taxon>Ampullariidae</taxon>
        <taxon>Pomacea</taxon>
    </lineage>
</organism>
<proteinExistence type="predicted"/>
<dbReference type="Pfam" id="PF16744">
    <property type="entry name" value="zf-RING_15"/>
    <property type="match status" value="1"/>
</dbReference>
<dbReference type="EMBL" id="PZQS01000010">
    <property type="protein sequence ID" value="PVD23361.1"/>
    <property type="molecule type" value="Genomic_DNA"/>
</dbReference>
<evidence type="ECO:0000259" key="7">
    <source>
        <dbReference type="PROSITE" id="PS50222"/>
    </source>
</evidence>
<feature type="compositionally biased region" description="Basic residues" evidence="5">
    <location>
        <begin position="20"/>
        <end position="33"/>
    </location>
</feature>
<evidence type="ECO:0000313" key="9">
    <source>
        <dbReference type="Proteomes" id="UP000245119"/>
    </source>
</evidence>
<gene>
    <name evidence="8" type="ORF">C0Q70_16629</name>
</gene>
<evidence type="ECO:0000313" key="8">
    <source>
        <dbReference type="EMBL" id="PVD23361.1"/>
    </source>
</evidence>
<dbReference type="InterPro" id="IPR019787">
    <property type="entry name" value="Znf_PHD-finger"/>
</dbReference>
<evidence type="ECO:0000256" key="5">
    <source>
        <dbReference type="SAM" id="MobiDB-lite"/>
    </source>
</evidence>
<dbReference type="InterPro" id="IPR011011">
    <property type="entry name" value="Znf_FYVE_PHD"/>
</dbReference>
<evidence type="ECO:0000256" key="3">
    <source>
        <dbReference type="ARBA" id="ARBA00022833"/>
    </source>
</evidence>
<dbReference type="PROSITE" id="PS50222">
    <property type="entry name" value="EF_HAND_2"/>
    <property type="match status" value="1"/>
</dbReference>
<name>A0A2T7NQB5_POMCA</name>
<dbReference type="GO" id="GO:0008270">
    <property type="term" value="F:zinc ion binding"/>
    <property type="evidence" value="ECO:0007669"/>
    <property type="project" value="UniProtKB-KW"/>
</dbReference>
<accession>A0A2T7NQB5</accession>